<feature type="transmembrane region" description="Helical" evidence="2">
    <location>
        <begin position="113"/>
        <end position="135"/>
    </location>
</feature>
<evidence type="ECO:0000313" key="4">
    <source>
        <dbReference type="Proteomes" id="UP001431209"/>
    </source>
</evidence>
<dbReference type="EMBL" id="JAOPGA020001222">
    <property type="protein sequence ID" value="KAL0486333.1"/>
    <property type="molecule type" value="Genomic_DNA"/>
</dbReference>
<keyword evidence="2" id="KW-1133">Transmembrane helix</keyword>
<name>A0AAW2Z908_9EUKA</name>
<evidence type="ECO:0000256" key="1">
    <source>
        <dbReference type="SAM" id="MobiDB-lite"/>
    </source>
</evidence>
<reference evidence="3 4" key="1">
    <citation type="submission" date="2024-03" db="EMBL/GenBank/DDBJ databases">
        <title>The Acrasis kona genome and developmental transcriptomes reveal deep origins of eukaryotic multicellular pathways.</title>
        <authorList>
            <person name="Sheikh S."/>
            <person name="Fu C.-J."/>
            <person name="Brown M.W."/>
            <person name="Baldauf S.L."/>
        </authorList>
    </citation>
    <scope>NUCLEOTIDE SEQUENCE [LARGE SCALE GENOMIC DNA]</scope>
    <source>
        <strain evidence="3 4">ATCC MYA-3509</strain>
    </source>
</reference>
<evidence type="ECO:0000256" key="2">
    <source>
        <dbReference type="SAM" id="Phobius"/>
    </source>
</evidence>
<accession>A0AAW2Z908</accession>
<proteinExistence type="predicted"/>
<feature type="transmembrane region" description="Helical" evidence="2">
    <location>
        <begin position="75"/>
        <end position="101"/>
    </location>
</feature>
<dbReference type="Proteomes" id="UP001431209">
    <property type="component" value="Unassembled WGS sequence"/>
</dbReference>
<feature type="transmembrane region" description="Helical" evidence="2">
    <location>
        <begin position="147"/>
        <end position="167"/>
    </location>
</feature>
<gene>
    <name evidence="3" type="ORF">AKO1_002017</name>
</gene>
<organism evidence="3 4">
    <name type="scientific">Acrasis kona</name>
    <dbReference type="NCBI Taxonomy" id="1008807"/>
    <lineage>
        <taxon>Eukaryota</taxon>
        <taxon>Discoba</taxon>
        <taxon>Heterolobosea</taxon>
        <taxon>Tetramitia</taxon>
        <taxon>Eutetramitia</taxon>
        <taxon>Acrasidae</taxon>
        <taxon>Acrasis</taxon>
    </lineage>
</organism>
<feature type="region of interest" description="Disordered" evidence="1">
    <location>
        <begin position="1"/>
        <end position="31"/>
    </location>
</feature>
<dbReference type="AlphaFoldDB" id="A0AAW2Z908"/>
<feature type="transmembrane region" description="Helical" evidence="2">
    <location>
        <begin position="187"/>
        <end position="212"/>
    </location>
</feature>
<keyword evidence="4" id="KW-1185">Reference proteome</keyword>
<evidence type="ECO:0000313" key="3">
    <source>
        <dbReference type="EMBL" id="KAL0486333.1"/>
    </source>
</evidence>
<comment type="caution">
    <text evidence="3">The sequence shown here is derived from an EMBL/GenBank/DDBJ whole genome shotgun (WGS) entry which is preliminary data.</text>
</comment>
<protein>
    <submittedName>
        <fullName evidence="3">4 TM domain-containing transmembrane protein</fullName>
    </submittedName>
</protein>
<sequence>MSTDEINLDEKRQKQTVQTTSPNDDVFDETTEGNNTQTIVDFGQEQTYTQPIHNIDTSPQVNVIVYEKPASSYRVGLVIGFFALLLLAASLTYTILCILALSGYTKNAAVGSYTARAVSGVVGAVAGFVGILSMLRYVRRRQQYRLTWVYMAVLILDIVLQTGINLYSTVMISMGRSDIGSNGTDALISSIFLLILAILVILCCVACAGIRIKYMKREQLLRARAMMSSNQEVNIVTFQ</sequence>
<keyword evidence="2 3" id="KW-0812">Transmembrane</keyword>
<keyword evidence="2" id="KW-0472">Membrane</keyword>